<dbReference type="InterPro" id="IPR000595">
    <property type="entry name" value="cNMP-bd_dom"/>
</dbReference>
<dbReference type="SUPFAM" id="SSF46785">
    <property type="entry name" value="Winged helix' DNA-binding domain"/>
    <property type="match status" value="1"/>
</dbReference>
<dbReference type="PROSITE" id="PS51063">
    <property type="entry name" value="HTH_CRP_2"/>
    <property type="match status" value="1"/>
</dbReference>
<keyword evidence="2" id="KW-0238">DNA-binding</keyword>
<evidence type="ECO:0000313" key="7">
    <source>
        <dbReference type="EMBL" id="MDO7906836.1"/>
    </source>
</evidence>
<reference evidence="7 8" key="1">
    <citation type="submission" date="2023-07" db="EMBL/GenBank/DDBJ databases">
        <title>Paenibacillus sp. JX-17 nov. isolated from soil.</title>
        <authorList>
            <person name="Wan Y."/>
            <person name="Liu B."/>
        </authorList>
    </citation>
    <scope>NUCLEOTIDE SEQUENCE [LARGE SCALE GENOMIC DNA]</scope>
    <source>
        <strain evidence="7 8">JX-17</strain>
    </source>
</reference>
<dbReference type="SMART" id="SM00100">
    <property type="entry name" value="cNMP"/>
    <property type="match status" value="1"/>
</dbReference>
<accession>A0ABT9CGL9</accession>
<evidence type="ECO:0000259" key="6">
    <source>
        <dbReference type="PROSITE" id="PS51063"/>
    </source>
</evidence>
<evidence type="ECO:0000256" key="4">
    <source>
        <dbReference type="ARBA" id="ARBA00023163"/>
    </source>
</evidence>
<dbReference type="PROSITE" id="PS50042">
    <property type="entry name" value="CNMP_BINDING_3"/>
    <property type="match status" value="1"/>
</dbReference>
<dbReference type="InterPro" id="IPR012318">
    <property type="entry name" value="HTH_CRP"/>
</dbReference>
<dbReference type="SMART" id="SM00419">
    <property type="entry name" value="HTH_CRP"/>
    <property type="match status" value="1"/>
</dbReference>
<keyword evidence="3" id="KW-0010">Activator</keyword>
<dbReference type="PRINTS" id="PR00034">
    <property type="entry name" value="HTHCRP"/>
</dbReference>
<proteinExistence type="predicted"/>
<dbReference type="Pfam" id="PF00027">
    <property type="entry name" value="cNMP_binding"/>
    <property type="match status" value="1"/>
</dbReference>
<dbReference type="RefSeq" id="WP_305024027.1">
    <property type="nucleotide sequence ID" value="NZ_JAUQTB010000004.1"/>
</dbReference>
<dbReference type="InterPro" id="IPR036388">
    <property type="entry name" value="WH-like_DNA-bd_sf"/>
</dbReference>
<dbReference type="InterPro" id="IPR018490">
    <property type="entry name" value="cNMP-bd_dom_sf"/>
</dbReference>
<keyword evidence="1" id="KW-0805">Transcription regulation</keyword>
<dbReference type="InterPro" id="IPR014710">
    <property type="entry name" value="RmlC-like_jellyroll"/>
</dbReference>
<feature type="domain" description="HTH crp-type" evidence="6">
    <location>
        <begin position="155"/>
        <end position="228"/>
    </location>
</feature>
<keyword evidence="4" id="KW-0804">Transcription</keyword>
<keyword evidence="8" id="KW-1185">Reference proteome</keyword>
<evidence type="ECO:0000259" key="5">
    <source>
        <dbReference type="PROSITE" id="PS50042"/>
    </source>
</evidence>
<organism evidence="7 8">
    <name type="scientific">Paenibacillus lacisoli</name>
    <dbReference type="NCBI Taxonomy" id="3064525"/>
    <lineage>
        <taxon>Bacteria</taxon>
        <taxon>Bacillati</taxon>
        <taxon>Bacillota</taxon>
        <taxon>Bacilli</taxon>
        <taxon>Bacillales</taxon>
        <taxon>Paenibacillaceae</taxon>
        <taxon>Paenibacillus</taxon>
    </lineage>
</organism>
<evidence type="ECO:0000256" key="1">
    <source>
        <dbReference type="ARBA" id="ARBA00023015"/>
    </source>
</evidence>
<evidence type="ECO:0000256" key="3">
    <source>
        <dbReference type="ARBA" id="ARBA00023159"/>
    </source>
</evidence>
<evidence type="ECO:0000313" key="8">
    <source>
        <dbReference type="Proteomes" id="UP001240171"/>
    </source>
</evidence>
<feature type="domain" description="Cyclic nucleotide-binding" evidence="5">
    <location>
        <begin position="21"/>
        <end position="124"/>
    </location>
</feature>
<dbReference type="PANTHER" id="PTHR24567:SF74">
    <property type="entry name" value="HTH-TYPE TRANSCRIPTIONAL REGULATOR ARCR"/>
    <property type="match status" value="1"/>
</dbReference>
<dbReference type="Pfam" id="PF13545">
    <property type="entry name" value="HTH_Crp_2"/>
    <property type="match status" value="1"/>
</dbReference>
<dbReference type="InterPro" id="IPR050397">
    <property type="entry name" value="Env_Response_Regulators"/>
</dbReference>
<comment type="caution">
    <text evidence="7">The sequence shown here is derived from an EMBL/GenBank/DDBJ whole genome shotgun (WGS) entry which is preliminary data.</text>
</comment>
<dbReference type="EMBL" id="JAUQTB010000004">
    <property type="protein sequence ID" value="MDO7906836.1"/>
    <property type="molecule type" value="Genomic_DNA"/>
</dbReference>
<dbReference type="Gene3D" id="1.10.10.10">
    <property type="entry name" value="Winged helix-like DNA-binding domain superfamily/Winged helix DNA-binding domain"/>
    <property type="match status" value="1"/>
</dbReference>
<dbReference type="SUPFAM" id="SSF51206">
    <property type="entry name" value="cAMP-binding domain-like"/>
    <property type="match status" value="1"/>
</dbReference>
<dbReference type="Proteomes" id="UP001240171">
    <property type="component" value="Unassembled WGS sequence"/>
</dbReference>
<evidence type="ECO:0000256" key="2">
    <source>
        <dbReference type="ARBA" id="ARBA00023125"/>
    </source>
</evidence>
<dbReference type="CDD" id="cd00038">
    <property type="entry name" value="CAP_ED"/>
    <property type="match status" value="1"/>
</dbReference>
<dbReference type="InterPro" id="IPR036390">
    <property type="entry name" value="WH_DNA-bd_sf"/>
</dbReference>
<sequence>MGMTMMERTDVMVAAVGRGGIEKYLTAGQADLLGQIMQPKKAKAGMTLFMEGEQAGQLYYIRSGRVQLRKSTEDGKELILSIQQNGDIIGEFSGLGGEEYTYTAEIVEAGELGVIRVKDLEQLLVQHGDLAVQFMKWMGTNQRIQQSRFRDLLLYGKTGALASTLIRASNSCGVKVPGGIMINMKLNHTVLAEMVGATRESVNRMLSSLKEQGTMDVLDGKLVIRDMEELRSMCGCPTYGRCPQEICRL</sequence>
<dbReference type="PANTHER" id="PTHR24567">
    <property type="entry name" value="CRP FAMILY TRANSCRIPTIONAL REGULATORY PROTEIN"/>
    <property type="match status" value="1"/>
</dbReference>
<gene>
    <name evidence="7" type="ORF">Q5741_10405</name>
</gene>
<protein>
    <submittedName>
        <fullName evidence="7">Crp/Fnr family transcriptional regulator</fullName>
    </submittedName>
</protein>
<name>A0ABT9CGL9_9BACL</name>
<dbReference type="Gene3D" id="2.60.120.10">
    <property type="entry name" value="Jelly Rolls"/>
    <property type="match status" value="1"/>
</dbReference>